<dbReference type="InParanoid" id="A0A194XAW9"/>
<dbReference type="Pfam" id="PF24494">
    <property type="entry name" value="DUF7587"/>
    <property type="match status" value="1"/>
</dbReference>
<feature type="compositionally biased region" description="Acidic residues" evidence="1">
    <location>
        <begin position="79"/>
        <end position="91"/>
    </location>
</feature>
<dbReference type="Proteomes" id="UP000070700">
    <property type="component" value="Unassembled WGS sequence"/>
</dbReference>
<organism evidence="3 4">
    <name type="scientific">Mollisia scopiformis</name>
    <name type="common">Conifer needle endophyte fungus</name>
    <name type="synonym">Phialocephala scopiformis</name>
    <dbReference type="NCBI Taxonomy" id="149040"/>
    <lineage>
        <taxon>Eukaryota</taxon>
        <taxon>Fungi</taxon>
        <taxon>Dikarya</taxon>
        <taxon>Ascomycota</taxon>
        <taxon>Pezizomycotina</taxon>
        <taxon>Leotiomycetes</taxon>
        <taxon>Helotiales</taxon>
        <taxon>Mollisiaceae</taxon>
        <taxon>Mollisia</taxon>
    </lineage>
</organism>
<feature type="compositionally biased region" description="Basic and acidic residues" evidence="1">
    <location>
        <begin position="32"/>
        <end position="45"/>
    </location>
</feature>
<name>A0A194XAW9_MOLSC</name>
<evidence type="ECO:0000313" key="3">
    <source>
        <dbReference type="EMBL" id="KUJ17289.1"/>
    </source>
</evidence>
<feature type="compositionally biased region" description="Acidic residues" evidence="1">
    <location>
        <begin position="100"/>
        <end position="114"/>
    </location>
</feature>
<sequence>MPEPNASDGSASDPIANPDPEIGFASDEEDGDNRVAKKLRLDSEKLSSSQELVQHHAMEKSMDIVDDSEDEAPTLIVGPDEDDEDIEEDETIEKQTETSKEEEESAALVDEEEALDLKLNTPGTSRVVDDSLYDGYMSDDEIPPGTALPASQQESSKKRKLNDFNVSNKRTAELSKYEIAQGKLYKQLHDNIMFNLLLVNRLAEKLNSTHQPTDLAQLKEVVEQMQVDSRACMEKYKNATERKKSPNNNVPHPKTAKQILERLKGEEDNANPWGTTPEKSEELPDFAFRVFHDKSQSRIVDDRVGFQSAKAYGVLNTAALRKIKIERHANWKNRFLTSFISMSDSLPHLIEYFIPKFQEKYKIKKNPDNTKLTLININARTAAKYPTIPMGKQAGYYNVRLGSGKIFDAEYLALWEITPPQIVCKMKANRLALKRGERHSSVYIGASDYWLGKDLRAALLAAEAFQEQVAKPAYEKHETARLAAVAADAAKEN</sequence>
<evidence type="ECO:0000256" key="1">
    <source>
        <dbReference type="SAM" id="MobiDB-lite"/>
    </source>
</evidence>
<accession>A0A194XAW9</accession>
<protein>
    <recommendedName>
        <fullName evidence="2">DUF7587 domain-containing protein</fullName>
    </recommendedName>
</protein>
<dbReference type="InterPro" id="IPR056009">
    <property type="entry name" value="DUF7587"/>
</dbReference>
<feature type="region of interest" description="Disordered" evidence="1">
    <location>
        <begin position="1"/>
        <end position="160"/>
    </location>
</feature>
<proteinExistence type="predicted"/>
<evidence type="ECO:0000313" key="4">
    <source>
        <dbReference type="Proteomes" id="UP000070700"/>
    </source>
</evidence>
<dbReference type="EMBL" id="KQ947414">
    <property type="protein sequence ID" value="KUJ17289.1"/>
    <property type="molecule type" value="Genomic_DNA"/>
</dbReference>
<dbReference type="OrthoDB" id="3483554at2759"/>
<evidence type="ECO:0000259" key="2">
    <source>
        <dbReference type="Pfam" id="PF24494"/>
    </source>
</evidence>
<gene>
    <name evidence="3" type="ORF">LY89DRAFT_668628</name>
</gene>
<feature type="domain" description="DUF7587" evidence="2">
    <location>
        <begin position="283"/>
        <end position="430"/>
    </location>
</feature>
<dbReference type="AlphaFoldDB" id="A0A194XAW9"/>
<reference evidence="3 4" key="1">
    <citation type="submission" date="2015-10" db="EMBL/GenBank/DDBJ databases">
        <title>Full genome of DAOMC 229536 Phialocephala scopiformis, a fungal endophyte of spruce producing the potent anti-insectan compound rugulosin.</title>
        <authorList>
            <consortium name="DOE Joint Genome Institute"/>
            <person name="Walker A.K."/>
            <person name="Frasz S.L."/>
            <person name="Seifert K.A."/>
            <person name="Miller J.D."/>
            <person name="Mondo S.J."/>
            <person name="Labutti K."/>
            <person name="Lipzen A."/>
            <person name="Dockter R."/>
            <person name="Kennedy M."/>
            <person name="Grigoriev I.V."/>
            <person name="Spatafora J.W."/>
        </authorList>
    </citation>
    <scope>NUCLEOTIDE SEQUENCE [LARGE SCALE GENOMIC DNA]</scope>
    <source>
        <strain evidence="3 4">CBS 120377</strain>
    </source>
</reference>
<keyword evidence="4" id="KW-1185">Reference proteome</keyword>
<dbReference type="GeneID" id="28822776"/>
<dbReference type="RefSeq" id="XP_018071644.1">
    <property type="nucleotide sequence ID" value="XM_018213050.1"/>
</dbReference>
<feature type="compositionally biased region" description="Basic and acidic residues" evidence="1">
    <location>
        <begin position="53"/>
        <end position="63"/>
    </location>
</feature>
<dbReference type="KEGG" id="psco:LY89DRAFT_668628"/>